<protein>
    <submittedName>
        <fullName evidence="1">Uncharacterized protein</fullName>
    </submittedName>
</protein>
<proteinExistence type="predicted"/>
<evidence type="ECO:0000313" key="1">
    <source>
        <dbReference type="EMBL" id="GAF24907.1"/>
    </source>
</evidence>
<sequence>MKPAGNDAIIKPNELKKASYVKGALSSLLGGKN</sequence>
<dbReference type="Proteomes" id="UP000063718">
    <property type="component" value="Unassembled WGS sequence"/>
</dbReference>
<dbReference type="EMBL" id="DF238840">
    <property type="protein sequence ID" value="GAF24907.1"/>
    <property type="molecule type" value="Genomic_DNA"/>
</dbReference>
<accession>A0A0S6UD67</accession>
<name>A0A0S6UD67_NEOTH</name>
<gene>
    <name evidence="1" type="ORF">MTY_0235</name>
</gene>
<reference evidence="1" key="1">
    <citation type="journal article" date="2014" name="Gene">
        <title>Genome-guided analysis of transformation efficiency and carbon dioxide assimilation by Moorella thermoacetica Y72.</title>
        <authorList>
            <person name="Tsukahara K."/>
            <person name="Kita A."/>
            <person name="Nakashimada Y."/>
            <person name="Hoshino T."/>
            <person name="Murakami K."/>
        </authorList>
    </citation>
    <scope>NUCLEOTIDE SEQUENCE [LARGE SCALE GENOMIC DNA]</scope>
    <source>
        <strain evidence="1">Y72</strain>
    </source>
</reference>
<dbReference type="AlphaFoldDB" id="A0A0S6UD67"/>
<organism evidence="1">
    <name type="scientific">Moorella thermoacetica Y72</name>
    <dbReference type="NCBI Taxonomy" id="1325331"/>
    <lineage>
        <taxon>Bacteria</taxon>
        <taxon>Bacillati</taxon>
        <taxon>Bacillota</taxon>
        <taxon>Clostridia</taxon>
        <taxon>Neomoorellales</taxon>
        <taxon>Neomoorellaceae</taxon>
        <taxon>Neomoorella</taxon>
    </lineage>
</organism>